<comment type="caution">
    <text evidence="4">The sequence shown here is derived from an EMBL/GenBank/DDBJ whole genome shotgun (WGS) entry which is preliminary data.</text>
</comment>
<name>A0A6G1C0G2_9ORYZ</name>
<dbReference type="SUPFAM" id="SSF56300">
    <property type="entry name" value="Metallo-dependent phosphatases"/>
    <property type="match status" value="1"/>
</dbReference>
<dbReference type="PANTHER" id="PTHR10161:SF58">
    <property type="entry name" value="PURPLE ACID PHOSPHATASE"/>
    <property type="match status" value="1"/>
</dbReference>
<gene>
    <name evidence="4" type="ORF">E2562_025244</name>
</gene>
<dbReference type="InterPro" id="IPR029052">
    <property type="entry name" value="Metallo-depent_PP-like"/>
</dbReference>
<evidence type="ECO:0000256" key="1">
    <source>
        <dbReference type="ARBA" id="ARBA00022729"/>
    </source>
</evidence>
<dbReference type="Proteomes" id="UP000479710">
    <property type="component" value="Unassembled WGS sequence"/>
</dbReference>
<dbReference type="GO" id="GO:0016787">
    <property type="term" value="F:hydrolase activity"/>
    <property type="evidence" value="ECO:0007669"/>
    <property type="project" value="UniProtKB-KW"/>
</dbReference>
<evidence type="ECO:0000256" key="2">
    <source>
        <dbReference type="ARBA" id="ARBA00022801"/>
    </source>
</evidence>
<dbReference type="InterPro" id="IPR051558">
    <property type="entry name" value="Metallophosphoesterase_PAP"/>
</dbReference>
<protein>
    <recommendedName>
        <fullName evidence="3">Calcineurin-like phosphoesterase domain-containing protein</fullName>
    </recommendedName>
</protein>
<dbReference type="OrthoDB" id="411211at2759"/>
<evidence type="ECO:0000259" key="3">
    <source>
        <dbReference type="Pfam" id="PF00149"/>
    </source>
</evidence>
<accession>A0A6G1C0G2</accession>
<dbReference type="Gene3D" id="3.60.21.10">
    <property type="match status" value="1"/>
</dbReference>
<proteinExistence type="predicted"/>
<keyword evidence="1" id="KW-0732">Signal</keyword>
<keyword evidence="5" id="KW-1185">Reference proteome</keyword>
<sequence length="106" mass="12109">MDSPASMTKHLRNRLLISTRQRACRSHGTWDMDEAMKKSTAKWKIAVGHHTMGSVSDHGDTQELLQLLLPVLKVNGIDFYINGHDHCLEHISSRDRIELQTFSLQD</sequence>
<dbReference type="EMBL" id="SPHZ02000011">
    <property type="protein sequence ID" value="KAF0893447.1"/>
    <property type="molecule type" value="Genomic_DNA"/>
</dbReference>
<dbReference type="PANTHER" id="PTHR10161">
    <property type="entry name" value="TARTRATE-RESISTANT ACID PHOSPHATASE TYPE 5"/>
    <property type="match status" value="1"/>
</dbReference>
<dbReference type="InterPro" id="IPR004843">
    <property type="entry name" value="Calcineurin-like_PHP"/>
</dbReference>
<organism evidence="4 5">
    <name type="scientific">Oryza meyeriana var. granulata</name>
    <dbReference type="NCBI Taxonomy" id="110450"/>
    <lineage>
        <taxon>Eukaryota</taxon>
        <taxon>Viridiplantae</taxon>
        <taxon>Streptophyta</taxon>
        <taxon>Embryophyta</taxon>
        <taxon>Tracheophyta</taxon>
        <taxon>Spermatophyta</taxon>
        <taxon>Magnoliopsida</taxon>
        <taxon>Liliopsida</taxon>
        <taxon>Poales</taxon>
        <taxon>Poaceae</taxon>
        <taxon>BOP clade</taxon>
        <taxon>Oryzoideae</taxon>
        <taxon>Oryzeae</taxon>
        <taxon>Oryzinae</taxon>
        <taxon>Oryza</taxon>
        <taxon>Oryza meyeriana</taxon>
    </lineage>
</organism>
<dbReference type="Pfam" id="PF00149">
    <property type="entry name" value="Metallophos"/>
    <property type="match status" value="1"/>
</dbReference>
<feature type="domain" description="Calcineurin-like phosphoesterase" evidence="3">
    <location>
        <begin position="33"/>
        <end position="87"/>
    </location>
</feature>
<evidence type="ECO:0000313" key="4">
    <source>
        <dbReference type="EMBL" id="KAF0893447.1"/>
    </source>
</evidence>
<keyword evidence="2" id="KW-0378">Hydrolase</keyword>
<reference evidence="4 5" key="1">
    <citation type="submission" date="2019-11" db="EMBL/GenBank/DDBJ databases">
        <title>Whole genome sequence of Oryza granulata.</title>
        <authorList>
            <person name="Li W."/>
        </authorList>
    </citation>
    <scope>NUCLEOTIDE SEQUENCE [LARGE SCALE GENOMIC DNA]</scope>
    <source>
        <strain evidence="5">cv. Menghai</strain>
        <tissue evidence="4">Leaf</tissue>
    </source>
</reference>
<dbReference type="AlphaFoldDB" id="A0A6G1C0G2"/>
<evidence type="ECO:0000313" key="5">
    <source>
        <dbReference type="Proteomes" id="UP000479710"/>
    </source>
</evidence>